<dbReference type="AlphaFoldDB" id="A0A5C3LNX1"/>
<feature type="non-terminal residue" evidence="10">
    <location>
        <position position="1"/>
    </location>
</feature>
<dbReference type="PRINTS" id="PR00463">
    <property type="entry name" value="EP450I"/>
</dbReference>
<evidence type="ECO:0000313" key="11">
    <source>
        <dbReference type="Proteomes" id="UP000308652"/>
    </source>
</evidence>
<comment type="similarity">
    <text evidence="3">Belongs to the cytochrome P450 family.</text>
</comment>
<dbReference type="GO" id="GO:0005506">
    <property type="term" value="F:iron ion binding"/>
    <property type="evidence" value="ECO:0007669"/>
    <property type="project" value="InterPro"/>
</dbReference>
<keyword evidence="5 9" id="KW-0479">Metal-binding</keyword>
<evidence type="ECO:0000256" key="4">
    <source>
        <dbReference type="ARBA" id="ARBA00022617"/>
    </source>
</evidence>
<keyword evidence="7 9" id="KW-0408">Iron</keyword>
<comment type="cofactor">
    <cofactor evidence="1 9">
        <name>heme</name>
        <dbReference type="ChEBI" id="CHEBI:30413"/>
    </cofactor>
</comment>
<feature type="binding site" description="axial binding residue" evidence="9">
    <location>
        <position position="67"/>
    </location>
    <ligand>
        <name>heme</name>
        <dbReference type="ChEBI" id="CHEBI:30413"/>
    </ligand>
    <ligandPart>
        <name>Fe</name>
        <dbReference type="ChEBI" id="CHEBI:18248"/>
    </ligandPart>
</feature>
<evidence type="ECO:0000256" key="2">
    <source>
        <dbReference type="ARBA" id="ARBA00005179"/>
    </source>
</evidence>
<dbReference type="GO" id="GO:0016705">
    <property type="term" value="F:oxidoreductase activity, acting on paired donors, with incorporation or reduction of molecular oxygen"/>
    <property type="evidence" value="ECO:0007669"/>
    <property type="project" value="InterPro"/>
</dbReference>
<dbReference type="InterPro" id="IPR050364">
    <property type="entry name" value="Cytochrome_P450_fung"/>
</dbReference>
<dbReference type="Pfam" id="PF00067">
    <property type="entry name" value="p450"/>
    <property type="match status" value="1"/>
</dbReference>
<evidence type="ECO:0000256" key="9">
    <source>
        <dbReference type="PIRSR" id="PIRSR602401-1"/>
    </source>
</evidence>
<protein>
    <submittedName>
        <fullName evidence="10">Cytochrome P450</fullName>
    </submittedName>
</protein>
<evidence type="ECO:0000256" key="1">
    <source>
        <dbReference type="ARBA" id="ARBA00001971"/>
    </source>
</evidence>
<evidence type="ECO:0000256" key="8">
    <source>
        <dbReference type="ARBA" id="ARBA00023033"/>
    </source>
</evidence>
<keyword evidence="11" id="KW-1185">Reference proteome</keyword>
<dbReference type="PANTHER" id="PTHR46300">
    <property type="entry name" value="P450, PUTATIVE (EUROFUNG)-RELATED-RELATED"/>
    <property type="match status" value="1"/>
</dbReference>
<evidence type="ECO:0000256" key="6">
    <source>
        <dbReference type="ARBA" id="ARBA00023002"/>
    </source>
</evidence>
<gene>
    <name evidence="10" type="ORF">BDQ12DRAFT_614288</name>
</gene>
<dbReference type="GO" id="GO:0004497">
    <property type="term" value="F:monooxygenase activity"/>
    <property type="evidence" value="ECO:0007669"/>
    <property type="project" value="UniProtKB-KW"/>
</dbReference>
<dbReference type="PANTHER" id="PTHR46300:SF5">
    <property type="entry name" value="CYTOCHROME P450"/>
    <property type="match status" value="1"/>
</dbReference>
<name>A0A5C3LNX1_9AGAR</name>
<proteinExistence type="inferred from homology"/>
<evidence type="ECO:0000256" key="3">
    <source>
        <dbReference type="ARBA" id="ARBA00010617"/>
    </source>
</evidence>
<reference evidence="10 11" key="1">
    <citation type="journal article" date="2019" name="Nat. Ecol. Evol.">
        <title>Megaphylogeny resolves global patterns of mushroom evolution.</title>
        <authorList>
            <person name="Varga T."/>
            <person name="Krizsan K."/>
            <person name="Foldi C."/>
            <person name="Dima B."/>
            <person name="Sanchez-Garcia M."/>
            <person name="Sanchez-Ramirez S."/>
            <person name="Szollosi G.J."/>
            <person name="Szarkandi J.G."/>
            <person name="Papp V."/>
            <person name="Albert L."/>
            <person name="Andreopoulos W."/>
            <person name="Angelini C."/>
            <person name="Antonin V."/>
            <person name="Barry K.W."/>
            <person name="Bougher N.L."/>
            <person name="Buchanan P."/>
            <person name="Buyck B."/>
            <person name="Bense V."/>
            <person name="Catcheside P."/>
            <person name="Chovatia M."/>
            <person name="Cooper J."/>
            <person name="Damon W."/>
            <person name="Desjardin D."/>
            <person name="Finy P."/>
            <person name="Geml J."/>
            <person name="Haridas S."/>
            <person name="Hughes K."/>
            <person name="Justo A."/>
            <person name="Karasinski D."/>
            <person name="Kautmanova I."/>
            <person name="Kiss B."/>
            <person name="Kocsube S."/>
            <person name="Kotiranta H."/>
            <person name="LaButti K.M."/>
            <person name="Lechner B.E."/>
            <person name="Liimatainen K."/>
            <person name="Lipzen A."/>
            <person name="Lukacs Z."/>
            <person name="Mihaltcheva S."/>
            <person name="Morgado L.N."/>
            <person name="Niskanen T."/>
            <person name="Noordeloos M.E."/>
            <person name="Ohm R.A."/>
            <person name="Ortiz-Santana B."/>
            <person name="Ovrebo C."/>
            <person name="Racz N."/>
            <person name="Riley R."/>
            <person name="Savchenko A."/>
            <person name="Shiryaev A."/>
            <person name="Soop K."/>
            <person name="Spirin V."/>
            <person name="Szebenyi C."/>
            <person name="Tomsovsky M."/>
            <person name="Tulloss R.E."/>
            <person name="Uehling J."/>
            <person name="Grigoriev I.V."/>
            <person name="Vagvolgyi C."/>
            <person name="Papp T."/>
            <person name="Martin F.M."/>
            <person name="Miettinen O."/>
            <person name="Hibbett D.S."/>
            <person name="Nagy L.G."/>
        </authorList>
    </citation>
    <scope>NUCLEOTIDE SEQUENCE [LARGE SCALE GENOMIC DNA]</scope>
    <source>
        <strain evidence="10 11">CBS 166.37</strain>
    </source>
</reference>
<keyword evidence="6" id="KW-0560">Oxidoreductase</keyword>
<dbReference type="Proteomes" id="UP000308652">
    <property type="component" value="Unassembled WGS sequence"/>
</dbReference>
<sequence length="141" mass="16128">GIPHAVSEDDVYCRYHIPKDLIIITNVWTMFHDEKYYAKPYRFNPDRFLKNGKINADVPDPTSVVTCPGMHIGWDAVWLTVASVLSAFNITKAINDNGRLIEPTKEYESTITYLPLPFKCTIKPRSKEVDIIIQTTVEHTC</sequence>
<keyword evidence="8" id="KW-0503">Monooxygenase</keyword>
<dbReference type="Gene3D" id="1.10.630.10">
    <property type="entry name" value="Cytochrome P450"/>
    <property type="match status" value="1"/>
</dbReference>
<dbReference type="GO" id="GO:0020037">
    <property type="term" value="F:heme binding"/>
    <property type="evidence" value="ECO:0007669"/>
    <property type="project" value="InterPro"/>
</dbReference>
<dbReference type="InterPro" id="IPR001128">
    <property type="entry name" value="Cyt_P450"/>
</dbReference>
<dbReference type="InterPro" id="IPR036396">
    <property type="entry name" value="Cyt_P450_sf"/>
</dbReference>
<accession>A0A5C3LNX1</accession>
<evidence type="ECO:0000313" key="10">
    <source>
        <dbReference type="EMBL" id="TFK33993.1"/>
    </source>
</evidence>
<dbReference type="STRING" id="68775.A0A5C3LNX1"/>
<dbReference type="SUPFAM" id="SSF48264">
    <property type="entry name" value="Cytochrome P450"/>
    <property type="match status" value="1"/>
</dbReference>
<comment type="pathway">
    <text evidence="2">Secondary metabolite biosynthesis.</text>
</comment>
<evidence type="ECO:0000256" key="5">
    <source>
        <dbReference type="ARBA" id="ARBA00022723"/>
    </source>
</evidence>
<evidence type="ECO:0000256" key="7">
    <source>
        <dbReference type="ARBA" id="ARBA00023004"/>
    </source>
</evidence>
<organism evidence="10 11">
    <name type="scientific">Crucibulum laeve</name>
    <dbReference type="NCBI Taxonomy" id="68775"/>
    <lineage>
        <taxon>Eukaryota</taxon>
        <taxon>Fungi</taxon>
        <taxon>Dikarya</taxon>
        <taxon>Basidiomycota</taxon>
        <taxon>Agaricomycotina</taxon>
        <taxon>Agaricomycetes</taxon>
        <taxon>Agaricomycetidae</taxon>
        <taxon>Agaricales</taxon>
        <taxon>Agaricineae</taxon>
        <taxon>Nidulariaceae</taxon>
        <taxon>Crucibulum</taxon>
    </lineage>
</organism>
<dbReference type="EMBL" id="ML213638">
    <property type="protein sequence ID" value="TFK33993.1"/>
    <property type="molecule type" value="Genomic_DNA"/>
</dbReference>
<dbReference type="OrthoDB" id="3934656at2759"/>
<dbReference type="InterPro" id="IPR002401">
    <property type="entry name" value="Cyt_P450_E_grp-I"/>
</dbReference>
<keyword evidence="4 9" id="KW-0349">Heme</keyword>